<proteinExistence type="predicted"/>
<keyword evidence="4 5" id="KW-0472">Membrane</keyword>
<keyword evidence="2 5" id="KW-0812">Transmembrane</keyword>
<dbReference type="PANTHER" id="PTHR47804:SF3">
    <property type="entry name" value="PROTEIN BRE4"/>
    <property type="match status" value="1"/>
</dbReference>
<evidence type="ECO:0000256" key="5">
    <source>
        <dbReference type="SAM" id="Phobius"/>
    </source>
</evidence>
<keyword evidence="7" id="KW-1185">Reference proteome</keyword>
<comment type="subcellular location">
    <subcellularLocation>
        <location evidence="1">Membrane</location>
        <topology evidence="1">Multi-pass membrane protein</topology>
    </subcellularLocation>
</comment>
<evidence type="ECO:0000256" key="3">
    <source>
        <dbReference type="ARBA" id="ARBA00022989"/>
    </source>
</evidence>
<dbReference type="AlphaFoldDB" id="A0AAD9CYZ2"/>
<keyword evidence="3 5" id="KW-1133">Transmembrane helix</keyword>
<sequence length="1001" mass="111449">MPVKTIMRIPPETWWATGKTLLVPTISAFLSFIFVVIRPLSDLGGEYAFLVYTTLILFFFPSNSIVVQVETTVLGVVGSTFGLAWSCATLAVAAYCGRTYGPASQQSNAVIGISLALLSLICGFVRSWAPRLTAASRIALFFPIFLLTANTDVTEMQSAFFLDQFYVTCFAAAFALLPVLLFAHDTTSRVRLGELVTGSLNTASELLPVSLSSVIDVDLAQKLAALEASLSGSQNRLAKTLKDSVTRLDSVLHNYSFEFARSRIHPTTLQAIVKMLQRLSRNPLLGPTSHVPGERIQHALNRTYGTPSGFTTPVTPQHAQRGRTLVASRHSIELHKEKAARASLSPRPKNVFVFERRDHSRPRSMAHKPTAGANLIAASRHLVDSIQKAMRNASGELCELCGWQSRAPLAGQKDSSVLDAKDELEYALSRLQQDLASLLDHLGAHRPKSKLSRDIEDDDGTRRDHFRLAFYMTSLLDLAKDVLDLLDLVIALSRQSSPTTRWFLPKIPGFSRFRKDPGSPHAAERALDEIDDERVDEEMIRQDEEDFTYNEMDFATASLYRTRHTPSEAVTISDRIVVVWRRAWDHPRIVRGRIVLSKFLNTLKTSPHIYFAIKLAGGISLLAIPAYLSPGSRGREWYDRYRGAWAVVSYMFVFETHTGAIFKVGLYRFLGTFFGAVAAFVCSVIAKDNPYALVVLAAALSIPISYLVLMTRYPVIGVVAGITLPPLLFITFLGHNDGQSRFEVAWTRFVEINIGIVAAVLVGSFIWPNHARVRYFQAVSLTFERATEYYLRMSRDLLRPSLVYQGNARKYNRLESELRTLISSCRLLISIQRKEVSLLPRPIKLYAEVIDAADRLVETLGEIRLLRFSVPRQTAVFDVMPLRRELISAILINLWALNQCFRSRSPLPQYLPSPRVPLEGIMAYMDELARSSRRSHGDAGDGEDLEGRDQLGILYGMAENEALGEACTILEELVAAAGTLFGTRTFLGKPRDPHSSGDTTA</sequence>
<accession>A0AAD9CYZ2</accession>
<evidence type="ECO:0000256" key="4">
    <source>
        <dbReference type="ARBA" id="ARBA00023136"/>
    </source>
</evidence>
<dbReference type="InterPro" id="IPR052430">
    <property type="entry name" value="IVT-Associated"/>
</dbReference>
<dbReference type="EMBL" id="JAODAN010000007">
    <property type="protein sequence ID" value="KAK1922998.1"/>
    <property type="molecule type" value="Genomic_DNA"/>
</dbReference>
<reference evidence="6" key="1">
    <citation type="submission" date="2023-02" db="EMBL/GenBank/DDBJ databases">
        <title>Identification and recombinant expression of a fungal hydrolase from Papiliotrema laurentii that hydrolyzes apple cutin and clears colloidal polyester polyurethane.</title>
        <authorList>
            <consortium name="DOE Joint Genome Institute"/>
            <person name="Roman V.A."/>
            <person name="Bojanowski C."/>
            <person name="Crable B.R."/>
            <person name="Wagner D.N."/>
            <person name="Hung C.S."/>
            <person name="Nadeau L.J."/>
            <person name="Schratz L."/>
            <person name="Haridas S."/>
            <person name="Pangilinan J."/>
            <person name="Lipzen A."/>
            <person name="Na H."/>
            <person name="Yan M."/>
            <person name="Ng V."/>
            <person name="Grigoriev I.V."/>
            <person name="Spatafora J.W."/>
            <person name="Barlow D."/>
            <person name="Biffinger J."/>
            <person name="Kelley-Loughnane N."/>
            <person name="Varaljay V.A."/>
            <person name="Crookes-Goodson W.J."/>
        </authorList>
    </citation>
    <scope>NUCLEOTIDE SEQUENCE</scope>
    <source>
        <strain evidence="6">5307AH</strain>
    </source>
</reference>
<evidence type="ECO:0000256" key="2">
    <source>
        <dbReference type="ARBA" id="ARBA00022692"/>
    </source>
</evidence>
<dbReference type="PANTHER" id="PTHR47804">
    <property type="entry name" value="60S RIBOSOMAL PROTEIN L19"/>
    <property type="match status" value="1"/>
</dbReference>
<protein>
    <submittedName>
        <fullName evidence="6">Fusaric acid resistance protein family-domain-containing protein</fullName>
    </submittedName>
</protein>
<dbReference type="Proteomes" id="UP001182556">
    <property type="component" value="Unassembled WGS sequence"/>
</dbReference>
<feature type="transmembrane region" description="Helical" evidence="5">
    <location>
        <begin position="666"/>
        <end position="686"/>
    </location>
</feature>
<dbReference type="GO" id="GO:0005886">
    <property type="term" value="C:plasma membrane"/>
    <property type="evidence" value="ECO:0007669"/>
    <property type="project" value="InterPro"/>
</dbReference>
<dbReference type="PRINTS" id="PR02047">
    <property type="entry name" value="BREFELDNASP4"/>
</dbReference>
<feature type="transmembrane region" description="Helical" evidence="5">
    <location>
        <begin position="20"/>
        <end position="37"/>
    </location>
</feature>
<evidence type="ECO:0000313" key="7">
    <source>
        <dbReference type="Proteomes" id="UP001182556"/>
    </source>
</evidence>
<evidence type="ECO:0000313" key="6">
    <source>
        <dbReference type="EMBL" id="KAK1922998.1"/>
    </source>
</evidence>
<feature type="transmembrane region" description="Helical" evidence="5">
    <location>
        <begin position="73"/>
        <end position="97"/>
    </location>
</feature>
<organism evidence="6 7">
    <name type="scientific">Papiliotrema laurentii</name>
    <name type="common">Cryptococcus laurentii</name>
    <dbReference type="NCBI Taxonomy" id="5418"/>
    <lineage>
        <taxon>Eukaryota</taxon>
        <taxon>Fungi</taxon>
        <taxon>Dikarya</taxon>
        <taxon>Basidiomycota</taxon>
        <taxon>Agaricomycotina</taxon>
        <taxon>Tremellomycetes</taxon>
        <taxon>Tremellales</taxon>
        <taxon>Rhynchogastremaceae</taxon>
        <taxon>Papiliotrema</taxon>
    </lineage>
</organism>
<feature type="transmembrane region" description="Helical" evidence="5">
    <location>
        <begin position="49"/>
        <end position="67"/>
    </location>
</feature>
<feature type="transmembrane region" description="Helical" evidence="5">
    <location>
        <begin position="691"/>
        <end position="709"/>
    </location>
</feature>
<feature type="transmembrane region" description="Helical" evidence="5">
    <location>
        <begin position="715"/>
        <end position="733"/>
    </location>
</feature>
<gene>
    <name evidence="6" type="ORF">DB88DRAFT_493413</name>
</gene>
<feature type="transmembrane region" description="Helical" evidence="5">
    <location>
        <begin position="609"/>
        <end position="629"/>
    </location>
</feature>
<name>A0AAD9CYZ2_PAPLA</name>
<feature type="transmembrane region" description="Helical" evidence="5">
    <location>
        <begin position="109"/>
        <end position="128"/>
    </location>
</feature>
<dbReference type="InterPro" id="IPR006726">
    <property type="entry name" value="PHBA_efflux_AaeB/fusaric-R"/>
</dbReference>
<dbReference type="GO" id="GO:0022857">
    <property type="term" value="F:transmembrane transporter activity"/>
    <property type="evidence" value="ECO:0007669"/>
    <property type="project" value="InterPro"/>
</dbReference>
<feature type="transmembrane region" description="Helical" evidence="5">
    <location>
        <begin position="745"/>
        <end position="767"/>
    </location>
</feature>
<dbReference type="Pfam" id="PF04632">
    <property type="entry name" value="FUSC"/>
    <property type="match status" value="1"/>
</dbReference>
<dbReference type="InterPro" id="IPR023244">
    <property type="entry name" value="Brefeldin_A-sensitivity_4"/>
</dbReference>
<evidence type="ECO:0000256" key="1">
    <source>
        <dbReference type="ARBA" id="ARBA00004141"/>
    </source>
</evidence>
<feature type="transmembrane region" description="Helical" evidence="5">
    <location>
        <begin position="165"/>
        <end position="183"/>
    </location>
</feature>
<comment type="caution">
    <text evidence="6">The sequence shown here is derived from an EMBL/GenBank/DDBJ whole genome shotgun (WGS) entry which is preliminary data.</text>
</comment>